<dbReference type="InterPro" id="IPR036412">
    <property type="entry name" value="HAD-like_sf"/>
</dbReference>
<dbReference type="InterPro" id="IPR023214">
    <property type="entry name" value="HAD_sf"/>
</dbReference>
<dbReference type="Proteomes" id="UP000606653">
    <property type="component" value="Unassembled WGS sequence"/>
</dbReference>
<dbReference type="Gene3D" id="3.40.50.1000">
    <property type="entry name" value="HAD superfamily/HAD-like"/>
    <property type="match status" value="1"/>
</dbReference>
<name>A0ABQ2KTF0_9BACL</name>
<dbReference type="SUPFAM" id="SSF56784">
    <property type="entry name" value="HAD-like"/>
    <property type="match status" value="1"/>
</dbReference>
<evidence type="ECO:0000313" key="2">
    <source>
        <dbReference type="Proteomes" id="UP000606653"/>
    </source>
</evidence>
<keyword evidence="2" id="KW-1185">Reference proteome</keyword>
<gene>
    <name evidence="1" type="ORF">GCM10010969_02000</name>
</gene>
<reference evidence="2" key="1">
    <citation type="journal article" date="2019" name="Int. J. Syst. Evol. Microbiol.">
        <title>The Global Catalogue of Microorganisms (GCM) 10K type strain sequencing project: providing services to taxonomists for standard genome sequencing and annotation.</title>
        <authorList>
            <consortium name="The Broad Institute Genomics Platform"/>
            <consortium name="The Broad Institute Genome Sequencing Center for Infectious Disease"/>
            <person name="Wu L."/>
            <person name="Ma J."/>
        </authorList>
    </citation>
    <scope>NUCLEOTIDE SEQUENCE [LARGE SCALE GENOMIC DNA]</scope>
    <source>
        <strain evidence="2">CGMCC 1.6964</strain>
    </source>
</reference>
<dbReference type="RefSeq" id="WP_018975135.1">
    <property type="nucleotide sequence ID" value="NZ_BMLN01000001.1"/>
</dbReference>
<dbReference type="EMBL" id="BMLN01000001">
    <property type="protein sequence ID" value="GGN90987.1"/>
    <property type="molecule type" value="Genomic_DNA"/>
</dbReference>
<evidence type="ECO:0008006" key="3">
    <source>
        <dbReference type="Google" id="ProtNLM"/>
    </source>
</evidence>
<protein>
    <recommendedName>
        <fullName evidence="3">Haloacid dehalogenase</fullName>
    </recommendedName>
</protein>
<comment type="caution">
    <text evidence="1">The sequence shown here is derived from an EMBL/GenBank/DDBJ whole genome shotgun (WGS) entry which is preliminary data.</text>
</comment>
<accession>A0ABQ2KTF0</accession>
<organism evidence="1 2">
    <name type="scientific">Saccharibacillus kuerlensis</name>
    <dbReference type="NCBI Taxonomy" id="459527"/>
    <lineage>
        <taxon>Bacteria</taxon>
        <taxon>Bacillati</taxon>
        <taxon>Bacillota</taxon>
        <taxon>Bacilli</taxon>
        <taxon>Bacillales</taxon>
        <taxon>Paenibacillaceae</taxon>
        <taxon>Saccharibacillus</taxon>
    </lineage>
</organism>
<dbReference type="InterPro" id="IPR023198">
    <property type="entry name" value="PGP-like_dom2"/>
</dbReference>
<dbReference type="PANTHER" id="PTHR43611">
    <property type="entry name" value="ALPHA-D-GLUCOSE 1-PHOSPHATE PHOSPHATASE"/>
    <property type="match status" value="1"/>
</dbReference>
<evidence type="ECO:0000313" key="1">
    <source>
        <dbReference type="EMBL" id="GGN90987.1"/>
    </source>
</evidence>
<sequence>MNAEARTRLQLVFDVGGVLADNLDHFWSGLAQEEAIDRTFLRAQYKKEIGSGLWQGTIVEDEFWNWLREVCPNVPSVRAKELLKQTLIPLPALGRLEGWSERADIHILSNHVASWIMPLLEGQEDRISSITVSSEAGFHKPDIRLFRVASLHLMGSEICFVDDKEDNLETARMMGWDTLLADPEGKWIQEVEDRLKVYE</sequence>
<dbReference type="Gene3D" id="1.10.150.240">
    <property type="entry name" value="Putative phosphatase, domain 2"/>
    <property type="match status" value="1"/>
</dbReference>
<proteinExistence type="predicted"/>
<dbReference type="PANTHER" id="PTHR43611:SF3">
    <property type="entry name" value="FLAVIN MONONUCLEOTIDE HYDROLASE 1, CHLOROPLATIC"/>
    <property type="match status" value="1"/>
</dbReference>